<geneLocation type="plasmid" evidence="3 4">
    <name>pPN3F2_1</name>
</geneLocation>
<keyword evidence="4" id="KW-1185">Reference proteome</keyword>
<evidence type="ECO:0000313" key="3">
    <source>
        <dbReference type="EMBL" id="QIR16337.1"/>
    </source>
</evidence>
<dbReference type="PROSITE" id="PS50234">
    <property type="entry name" value="VWFA"/>
    <property type="match status" value="1"/>
</dbReference>
<dbReference type="SUPFAM" id="SSF53300">
    <property type="entry name" value="vWA-like"/>
    <property type="match status" value="1"/>
</dbReference>
<reference evidence="3 4" key="1">
    <citation type="submission" date="2020-03" db="EMBL/GenBank/DDBJ databases">
        <title>Complete genome sequence of Shewanella sp.</title>
        <authorList>
            <person name="Kim Y.-S."/>
            <person name="Kim S.-J."/>
            <person name="Jung H.-K."/>
            <person name="Kim K.-H."/>
        </authorList>
    </citation>
    <scope>NUCLEOTIDE SEQUENCE [LARGE SCALE GENOMIC DNA]</scope>
    <source>
        <strain evidence="3 4">PN3F2</strain>
        <plasmid evidence="3 4">pPN3F2_1</plasmid>
    </source>
</reference>
<feature type="region of interest" description="Disordered" evidence="1">
    <location>
        <begin position="213"/>
        <end position="370"/>
    </location>
</feature>
<dbReference type="SMART" id="SM00327">
    <property type="entry name" value="VWA"/>
    <property type="match status" value="1"/>
</dbReference>
<dbReference type="AlphaFoldDB" id="A0A6G9QQL1"/>
<dbReference type="Gene3D" id="3.40.50.410">
    <property type="entry name" value="von Willebrand factor, type A domain"/>
    <property type="match status" value="1"/>
</dbReference>
<dbReference type="InterPro" id="IPR036465">
    <property type="entry name" value="vWFA_dom_sf"/>
</dbReference>
<evidence type="ECO:0000256" key="1">
    <source>
        <dbReference type="SAM" id="MobiDB-lite"/>
    </source>
</evidence>
<organism evidence="3 4">
    <name type="scientific">Shewanella aestuarii</name>
    <dbReference type="NCBI Taxonomy" id="1028752"/>
    <lineage>
        <taxon>Bacteria</taxon>
        <taxon>Pseudomonadati</taxon>
        <taxon>Pseudomonadota</taxon>
        <taxon>Gammaproteobacteria</taxon>
        <taxon>Alteromonadales</taxon>
        <taxon>Shewanellaceae</taxon>
        <taxon>Shewanella</taxon>
    </lineage>
</organism>
<accession>A0A6G9QQL1</accession>
<proteinExistence type="predicted"/>
<feature type="domain" description="VWFA" evidence="2">
    <location>
        <begin position="489"/>
        <end position="662"/>
    </location>
</feature>
<dbReference type="Proteomes" id="UP000502608">
    <property type="component" value="Plasmid pPN3F2_1"/>
</dbReference>
<dbReference type="KEGG" id="saes:HBH39_17785"/>
<feature type="compositionally biased region" description="Low complexity" evidence="1">
    <location>
        <begin position="345"/>
        <end position="354"/>
    </location>
</feature>
<protein>
    <recommendedName>
        <fullName evidence="2">VWFA domain-containing protein</fullName>
    </recommendedName>
</protein>
<feature type="compositionally biased region" description="Polar residues" evidence="1">
    <location>
        <begin position="356"/>
        <end position="366"/>
    </location>
</feature>
<gene>
    <name evidence="3" type="ORF">HBH39_17785</name>
</gene>
<keyword evidence="3" id="KW-0614">Plasmid</keyword>
<dbReference type="RefSeq" id="WP_167680186.1">
    <property type="nucleotide sequence ID" value="NZ_CP050314.1"/>
</dbReference>
<feature type="compositionally biased region" description="Acidic residues" evidence="1">
    <location>
        <begin position="213"/>
        <end position="344"/>
    </location>
</feature>
<name>A0A6G9QQL1_9GAMM</name>
<dbReference type="EMBL" id="CP050314">
    <property type="protein sequence ID" value="QIR16337.1"/>
    <property type="molecule type" value="Genomic_DNA"/>
</dbReference>
<evidence type="ECO:0000259" key="2">
    <source>
        <dbReference type="PROSITE" id="PS50234"/>
    </source>
</evidence>
<dbReference type="InterPro" id="IPR002035">
    <property type="entry name" value="VWF_A"/>
</dbReference>
<sequence>MATQQQLLRKFKNISRVLTRCANMKITFSGNTAWHDDGAINLPLGDFSDDDFVTMSIGYCDHELGHENYTKGEFYERAFKESSFLKGLLNSLDDAHQEARLMDDFKGCKNSLRKLVVLCKDKGIFVKPSIEHSEALILKAWVLYGARLSNDQPLDEYYRIADALLQQKFGNDFYQAIHKIFNPTVMRSINNTEKCYDTAKQIYDLFMAWVDEQESDDDSDDADGSEDSDDTQSDSNDADGSEDSDDTQSDSNDADGSEDSDDTQSDSDDADGSEDSDDTQSDSNDADGSEDSDDTQSDSNDADGSEDSDDTQSNSDDADGSEDSDDTQSDSNDADGSEDSDDSTTNDTTPSDSNEQSKGASDSSMQPVGKKSEILDSLDDDSFDFHAQLREQIAEMAKDYNESFIEPLKAIGRNPVSIDEYGFCNVGDTHRLVSSLKNPLKRIFHDENYCKKSLDKKGATISSSRLSTVVTGNKRIFERESIGRSPNAAISLLVDKSGSMCNSDMRMANSVSYAMSLALDGIKGVKNMVGYYPSYEVDEDGRYINNPNLEIVKTFDKKPKSADFNISGSGGTPTAAAVMTATSYLVNRSEPRKLLFVITDGEPDNIEELRIAIQEANAVGVKVFGIGICHQVHGFEDADFEVIQTEHDLVEALTKGLKHAFK</sequence>
<evidence type="ECO:0000313" key="4">
    <source>
        <dbReference type="Proteomes" id="UP000502608"/>
    </source>
</evidence>